<dbReference type="AlphaFoldDB" id="L9L8P9"/>
<accession>L9L8P9</accession>
<dbReference type="Gene3D" id="1.25.40.240">
    <property type="entry name" value="Ku, C-terminal domain"/>
    <property type="match status" value="1"/>
</dbReference>
<feature type="domain" description="Ku C-terminal" evidence="2">
    <location>
        <begin position="2"/>
        <end position="69"/>
    </location>
</feature>
<dbReference type="Proteomes" id="UP000011518">
    <property type="component" value="Unassembled WGS sequence"/>
</dbReference>
<reference evidence="4" key="1">
    <citation type="submission" date="2012-07" db="EMBL/GenBank/DDBJ databases">
        <title>Genome of the Chinese tree shrew, a rising model animal genetically related to primates.</title>
        <authorList>
            <person name="Zhang G."/>
            <person name="Fan Y."/>
            <person name="Yao Y."/>
            <person name="Huang Z."/>
        </authorList>
    </citation>
    <scope>NUCLEOTIDE SEQUENCE [LARGE SCALE GENOMIC DNA]</scope>
</reference>
<name>L9L8P9_TUPCH</name>
<dbReference type="EMBL" id="KB320468">
    <property type="protein sequence ID" value="ELW71361.1"/>
    <property type="molecule type" value="Genomic_DNA"/>
</dbReference>
<evidence type="ECO:0000313" key="3">
    <source>
        <dbReference type="EMBL" id="ELW71361.1"/>
    </source>
</evidence>
<organism evidence="3 4">
    <name type="scientific">Tupaia chinensis</name>
    <name type="common">Chinese tree shrew</name>
    <name type="synonym">Tupaia belangeri chinensis</name>
    <dbReference type="NCBI Taxonomy" id="246437"/>
    <lineage>
        <taxon>Eukaryota</taxon>
        <taxon>Metazoa</taxon>
        <taxon>Chordata</taxon>
        <taxon>Craniata</taxon>
        <taxon>Vertebrata</taxon>
        <taxon>Euteleostomi</taxon>
        <taxon>Mammalia</taxon>
        <taxon>Eutheria</taxon>
        <taxon>Euarchontoglires</taxon>
        <taxon>Scandentia</taxon>
        <taxon>Tupaiidae</taxon>
        <taxon>Tupaia</taxon>
    </lineage>
</organism>
<sequence length="182" mass="20828">MDRIKAFREAIEFPEEQYFYSFLKRLREKVEIKQLNHFWEIVVRDGITLISKDEASGSSVTEEEARKFWPPKKNQREMQQPHLRKVVTRTIYRIGCRSWLRTTGRCGKSGTDADQRQRERVGFCKAQQNGSGISPDSALSPPDRATCSGVCVGTEGVTEQAGRGRWDDRGAHWSLTSMESCP</sequence>
<dbReference type="InParanoid" id="L9L8P9"/>
<reference evidence="4" key="2">
    <citation type="journal article" date="2013" name="Nat. Commun.">
        <title>Genome of the Chinese tree shrew.</title>
        <authorList>
            <person name="Fan Y."/>
            <person name="Huang Z.Y."/>
            <person name="Cao C.C."/>
            <person name="Chen C.S."/>
            <person name="Chen Y.X."/>
            <person name="Fan D.D."/>
            <person name="He J."/>
            <person name="Hou H.L."/>
            <person name="Hu L."/>
            <person name="Hu X.T."/>
            <person name="Jiang X.T."/>
            <person name="Lai R."/>
            <person name="Lang Y.S."/>
            <person name="Liang B."/>
            <person name="Liao S.G."/>
            <person name="Mu D."/>
            <person name="Ma Y.Y."/>
            <person name="Niu Y.Y."/>
            <person name="Sun X.Q."/>
            <person name="Xia J.Q."/>
            <person name="Xiao J."/>
            <person name="Xiong Z.Q."/>
            <person name="Xu L."/>
            <person name="Yang L."/>
            <person name="Zhang Y."/>
            <person name="Zhao W."/>
            <person name="Zhao X.D."/>
            <person name="Zheng Y.T."/>
            <person name="Zhou J.M."/>
            <person name="Zhu Y.B."/>
            <person name="Zhang G.J."/>
            <person name="Wang J."/>
            <person name="Yao Y.G."/>
        </authorList>
    </citation>
    <scope>NUCLEOTIDE SEQUENCE [LARGE SCALE GENOMIC DNA]</scope>
</reference>
<gene>
    <name evidence="3" type="ORF">TREES_T100000229</name>
</gene>
<evidence type="ECO:0000256" key="1">
    <source>
        <dbReference type="SAM" id="MobiDB-lite"/>
    </source>
</evidence>
<keyword evidence="4" id="KW-1185">Reference proteome</keyword>
<dbReference type="InterPro" id="IPR014893">
    <property type="entry name" value="Ku_PK_bind"/>
</dbReference>
<proteinExistence type="predicted"/>
<dbReference type="Pfam" id="PF08785">
    <property type="entry name" value="Ku_PK_bind"/>
    <property type="match status" value="1"/>
</dbReference>
<feature type="region of interest" description="Disordered" evidence="1">
    <location>
        <begin position="61"/>
        <end position="81"/>
    </location>
</feature>
<dbReference type="InterPro" id="IPR036494">
    <property type="entry name" value="Ku_C_sf"/>
</dbReference>
<evidence type="ECO:0000259" key="2">
    <source>
        <dbReference type="Pfam" id="PF08785"/>
    </source>
</evidence>
<protein>
    <submittedName>
        <fullName evidence="3">X-ray repair cross-complementing protein 5</fullName>
    </submittedName>
</protein>
<evidence type="ECO:0000313" key="4">
    <source>
        <dbReference type="Proteomes" id="UP000011518"/>
    </source>
</evidence>
<dbReference type="SUPFAM" id="SSF101420">
    <property type="entry name" value="C-terminal domain of Ku80"/>
    <property type="match status" value="1"/>
</dbReference>
<feature type="region of interest" description="Disordered" evidence="1">
    <location>
        <begin position="126"/>
        <end position="145"/>
    </location>
</feature>
<dbReference type="STRING" id="246437.L9L8P9"/>